<dbReference type="AlphaFoldDB" id="A0A1D1VIE3"/>
<name>A0A1D1VIE3_RAMVA</name>
<accession>A0A1D1VIE3</accession>
<evidence type="ECO:0000313" key="2">
    <source>
        <dbReference type="Proteomes" id="UP000186922"/>
    </source>
</evidence>
<reference evidence="1 2" key="1">
    <citation type="journal article" date="2016" name="Nat. Commun.">
        <title>Extremotolerant tardigrade genome and improved radiotolerance of human cultured cells by tardigrade-unique protein.</title>
        <authorList>
            <person name="Hashimoto T."/>
            <person name="Horikawa D.D."/>
            <person name="Saito Y."/>
            <person name="Kuwahara H."/>
            <person name="Kozuka-Hata H."/>
            <person name="Shin-I T."/>
            <person name="Minakuchi Y."/>
            <person name="Ohishi K."/>
            <person name="Motoyama A."/>
            <person name="Aizu T."/>
            <person name="Enomoto A."/>
            <person name="Kondo K."/>
            <person name="Tanaka S."/>
            <person name="Hara Y."/>
            <person name="Koshikawa S."/>
            <person name="Sagara H."/>
            <person name="Miura T."/>
            <person name="Yokobori S."/>
            <person name="Miyagawa K."/>
            <person name="Suzuki Y."/>
            <person name="Kubo T."/>
            <person name="Oyama M."/>
            <person name="Kohara Y."/>
            <person name="Fujiyama A."/>
            <person name="Arakawa K."/>
            <person name="Katayama T."/>
            <person name="Toyoda A."/>
            <person name="Kunieda T."/>
        </authorList>
    </citation>
    <scope>NUCLEOTIDE SEQUENCE [LARGE SCALE GENOMIC DNA]</scope>
    <source>
        <strain evidence="1 2">YOKOZUNA-1</strain>
    </source>
</reference>
<dbReference type="Proteomes" id="UP000186922">
    <property type="component" value="Unassembled WGS sequence"/>
</dbReference>
<comment type="caution">
    <text evidence="1">The sequence shown here is derived from an EMBL/GenBank/DDBJ whole genome shotgun (WGS) entry which is preliminary data.</text>
</comment>
<organism evidence="1 2">
    <name type="scientific">Ramazzottius varieornatus</name>
    <name type="common">Water bear</name>
    <name type="synonym">Tardigrade</name>
    <dbReference type="NCBI Taxonomy" id="947166"/>
    <lineage>
        <taxon>Eukaryota</taxon>
        <taxon>Metazoa</taxon>
        <taxon>Ecdysozoa</taxon>
        <taxon>Tardigrada</taxon>
        <taxon>Eutardigrada</taxon>
        <taxon>Parachela</taxon>
        <taxon>Hypsibioidea</taxon>
        <taxon>Ramazzottiidae</taxon>
        <taxon>Ramazzottius</taxon>
    </lineage>
</organism>
<evidence type="ECO:0000313" key="1">
    <source>
        <dbReference type="EMBL" id="GAU99537.1"/>
    </source>
</evidence>
<protein>
    <submittedName>
        <fullName evidence="1">Uncharacterized protein</fullName>
    </submittedName>
</protein>
<dbReference type="EMBL" id="BDGG01000005">
    <property type="protein sequence ID" value="GAU99537.1"/>
    <property type="molecule type" value="Genomic_DNA"/>
</dbReference>
<gene>
    <name evidence="1" type="primary">RvY_10527</name>
    <name evidence="1" type="synonym">RvY_10527.1</name>
    <name evidence="1" type="ORF">RvY_10527-1</name>
</gene>
<keyword evidence="2" id="KW-1185">Reference proteome</keyword>
<proteinExistence type="predicted"/>
<sequence length="206" mass="23614">MFRILCSFCRVSSYWKYELASPTLNKGLHMDISEMGNNTNFPTGQLTSRYEGPPVRVFDLLDQFGYCFMGERVQIERPHWSSRREQPSFNGLMRFVKPATRVLHVSFSPSQFPPVDLTDPTSVHICEFYLPKFVRVITHALANSPSVTYLGLENFWVEGGDPTCLPSSSSCPQERRSLPETEFRTCKKWFSRMPFSPGGKILGKRV</sequence>